<geneLocation type="plasmid" evidence="1 2">
    <name>pPDG1</name>
</geneLocation>
<name>A0A076EY09_RHOOP</name>
<accession>A0A076EY09</accession>
<dbReference type="RefSeq" id="WP_037235135.1">
    <property type="nucleotide sequence ID" value="NZ_CP008948.1"/>
</dbReference>
<organism evidence="1 2">
    <name type="scientific">Rhodococcus opacus</name>
    <name type="common">Nocardia opaca</name>
    <dbReference type="NCBI Taxonomy" id="37919"/>
    <lineage>
        <taxon>Bacteria</taxon>
        <taxon>Bacillati</taxon>
        <taxon>Actinomycetota</taxon>
        <taxon>Actinomycetes</taxon>
        <taxon>Mycobacteriales</taxon>
        <taxon>Nocardiaceae</taxon>
        <taxon>Rhodococcus</taxon>
    </lineage>
</organism>
<keyword evidence="1" id="KW-0614">Plasmid</keyword>
<evidence type="ECO:0000313" key="1">
    <source>
        <dbReference type="EMBL" id="AII10691.1"/>
    </source>
</evidence>
<dbReference type="Proteomes" id="UP000028488">
    <property type="component" value="Plasmid pPDG1"/>
</dbReference>
<gene>
    <name evidence="1" type="ORF">EP51_41485</name>
</gene>
<evidence type="ECO:0000313" key="2">
    <source>
        <dbReference type="Proteomes" id="UP000028488"/>
    </source>
</evidence>
<reference evidence="1 2" key="1">
    <citation type="submission" date="2014-07" db="EMBL/GenBank/DDBJ databases">
        <title>Genome Sequence of Rhodococcus opacus Strain R7, a Biodegrader of Mono- and Polycyclic Aromatic Hydrocarbons.</title>
        <authorList>
            <person name="Di Gennaro P."/>
            <person name="Zampolli J."/>
            <person name="Presti I."/>
            <person name="Cappelletti M."/>
            <person name="D'Ursi P."/>
            <person name="Orro A."/>
            <person name="Mezzelani A."/>
            <person name="Milanesi L."/>
        </authorList>
    </citation>
    <scope>NUCLEOTIDE SEQUENCE [LARGE SCALE GENOMIC DNA]</scope>
    <source>
        <strain evidence="1 2">R7</strain>
        <plasmid evidence="1">pPDG1</plasmid>
    </source>
</reference>
<dbReference type="AlphaFoldDB" id="A0A076EY09"/>
<sequence>MFERWRAVYDPKPWREVRPPRPVTIDVSAAMAHHGGRAANDLPLRVRAEGLDLDVRVPGMLHAWARTSRGEWLASCTFTIPTGNKLGSLEVTHWCPAAAVTAADQE</sequence>
<protein>
    <submittedName>
        <fullName evidence="1">Uncharacterized protein</fullName>
    </submittedName>
</protein>
<dbReference type="EMBL" id="CP008948">
    <property type="protein sequence ID" value="AII10691.1"/>
    <property type="molecule type" value="Genomic_DNA"/>
</dbReference>
<proteinExistence type="predicted"/>